<feature type="region of interest" description="Disordered" evidence="1">
    <location>
        <begin position="262"/>
        <end position="283"/>
    </location>
</feature>
<evidence type="ECO:0000256" key="2">
    <source>
        <dbReference type="SAM" id="Phobius"/>
    </source>
</evidence>
<feature type="compositionally biased region" description="Basic and acidic residues" evidence="1">
    <location>
        <begin position="264"/>
        <end position="273"/>
    </location>
</feature>
<reference evidence="3 4" key="1">
    <citation type="submission" date="2021-05" db="EMBL/GenBank/DDBJ databases">
        <title>Phylogenetic classification of ten novel species belonging to the genus Bifidobacterium comprising B. colchicus sp. nov., B. abeli sp. nov., B. bicoloris sp. nov., B. guerezis sp. nov., B. rosaliae sp. nov., B. santillanensis sp. nov., B. argentati sp. nov., B. amazzoni sp. nov., B. pluviali sp. nov., and B. pinnaculum sp. nov.</title>
        <authorList>
            <person name="Lugli G.A."/>
            <person name="Ruiz Garcia L."/>
            <person name="Margolles A."/>
            <person name="Ventura M."/>
        </authorList>
    </citation>
    <scope>NUCLEOTIDE SEQUENCE [LARGE SCALE GENOMIC DNA]</scope>
    <source>
        <strain evidence="3 4">6T3</strain>
    </source>
</reference>
<protein>
    <recommendedName>
        <fullName evidence="5">Signal transduction histidine kinase</fullName>
    </recommendedName>
</protein>
<proteinExistence type="predicted"/>
<organism evidence="3 4">
    <name type="scientific">Bifidobacterium phasiani</name>
    <dbReference type="NCBI Taxonomy" id="2834431"/>
    <lineage>
        <taxon>Bacteria</taxon>
        <taxon>Bacillati</taxon>
        <taxon>Actinomycetota</taxon>
        <taxon>Actinomycetes</taxon>
        <taxon>Bifidobacteriales</taxon>
        <taxon>Bifidobacteriaceae</taxon>
        <taxon>Bifidobacterium</taxon>
    </lineage>
</organism>
<feature type="transmembrane region" description="Helical" evidence="2">
    <location>
        <begin position="73"/>
        <end position="98"/>
    </location>
</feature>
<keyword evidence="2" id="KW-0812">Transmembrane</keyword>
<keyword evidence="2" id="KW-1133">Transmembrane helix</keyword>
<sequence length="429" mass="45909">MTDHAPDAMSPPPYRQPMVAACVLTCTALILIEALIGHAMMMVSGFSTAFALVLACAEMMTLRLPIAGSWCTVMLGVGCLWASPAIDAVNGLFAAFALQPTGAPTPPVAIALAVPLAMYCLAYRTRAQAFMAGMLLAVAAAVHIVTQSRFGLAPTAVPLILLTAVTALAALLGFRHAAVRQRHERRRAQRLIAEQRDRMRRMQTITGRLHDSVTNDLAAIMLLSTRRPDGDAPANAHARDDIIHDLAHHALSEAHRAIQLLEGGGRDGTDHPGTHSMDTASPSEIPMQEVQDLLDANDRILHALGLRGASSVSPARTGANMAIPCDRWPLVRTAITEIRGNIARHADIDGGYDCTVVVDAQRCVILASNLIGRNADHRDRDAPVLGTGLRRLRERLGEVGGILSAHGTDEGEWLVRVVVPFEESRDGGV</sequence>
<evidence type="ECO:0008006" key="5">
    <source>
        <dbReference type="Google" id="ProtNLM"/>
    </source>
</evidence>
<dbReference type="EMBL" id="JAHBBD010000004">
    <property type="protein sequence ID" value="MBW3082265.1"/>
    <property type="molecule type" value="Genomic_DNA"/>
</dbReference>
<keyword evidence="2" id="KW-0472">Membrane</keyword>
<name>A0ABS6W7U9_9BIFI</name>
<gene>
    <name evidence="3" type="ORF">KIH73_02545</name>
</gene>
<evidence type="ECO:0000256" key="1">
    <source>
        <dbReference type="SAM" id="MobiDB-lite"/>
    </source>
</evidence>
<evidence type="ECO:0000313" key="4">
    <source>
        <dbReference type="Proteomes" id="UP000812844"/>
    </source>
</evidence>
<accession>A0ABS6W7U9</accession>
<dbReference type="Proteomes" id="UP000812844">
    <property type="component" value="Unassembled WGS sequence"/>
</dbReference>
<feature type="transmembrane region" description="Helical" evidence="2">
    <location>
        <begin position="104"/>
        <end position="122"/>
    </location>
</feature>
<dbReference type="RefSeq" id="WP_219080228.1">
    <property type="nucleotide sequence ID" value="NZ_JAHBBD010000004.1"/>
</dbReference>
<feature type="transmembrane region" description="Helical" evidence="2">
    <location>
        <begin position="156"/>
        <end position="177"/>
    </location>
</feature>
<keyword evidence="4" id="KW-1185">Reference proteome</keyword>
<feature type="transmembrane region" description="Helical" evidence="2">
    <location>
        <begin position="129"/>
        <end position="150"/>
    </location>
</feature>
<comment type="caution">
    <text evidence="3">The sequence shown here is derived from an EMBL/GenBank/DDBJ whole genome shotgun (WGS) entry which is preliminary data.</text>
</comment>
<evidence type="ECO:0000313" key="3">
    <source>
        <dbReference type="EMBL" id="MBW3082265.1"/>
    </source>
</evidence>
<feature type="transmembrane region" description="Helical" evidence="2">
    <location>
        <begin position="42"/>
        <end position="61"/>
    </location>
</feature>